<keyword evidence="4" id="KW-1185">Reference proteome</keyword>
<evidence type="ECO:0000256" key="1">
    <source>
        <dbReference type="SAM" id="MobiDB-lite"/>
    </source>
</evidence>
<keyword evidence="2" id="KW-0732">Signal</keyword>
<evidence type="ECO:0000256" key="2">
    <source>
        <dbReference type="SAM" id="SignalP"/>
    </source>
</evidence>
<feature type="chain" id="PRO_5022942828" evidence="2">
    <location>
        <begin position="23"/>
        <end position="275"/>
    </location>
</feature>
<sequence length="275" mass="30078">MTSTSFFTTLLVSFVCFTIVAAAPVMNSTSHASFDSTDNSSTSVFNNHESDYLQGSNFTTTVKYAPTTLNDSATILEKPHVFNATANQSAALLDQPSVLNVTSNGWETTSGRHGPEVNSTLITVTPNLESKPVEMGSTTNITNSTYNESILTTYELKTNLTNADSTHKTDLNCTINCFVDIAQHLNSTTDDFNNSMPFYAESELKHQVSNSTETITSTSSTVAEENDGLQLGSEEIPTSDTKSAISKRYAFNKNLCKDDLLIKIMYPECIYKPKF</sequence>
<evidence type="ECO:0000313" key="4">
    <source>
        <dbReference type="Proteomes" id="UP000325440"/>
    </source>
</evidence>
<dbReference type="AlphaFoldDB" id="A0A5E4NR16"/>
<gene>
    <name evidence="3" type="ORF">CINCED_3A021877</name>
</gene>
<name>A0A5E4NR16_9HEMI</name>
<dbReference type="EMBL" id="CABPRJ010002374">
    <property type="protein sequence ID" value="VVC44000.1"/>
    <property type="molecule type" value="Genomic_DNA"/>
</dbReference>
<dbReference type="Proteomes" id="UP000325440">
    <property type="component" value="Unassembled WGS sequence"/>
</dbReference>
<proteinExistence type="predicted"/>
<organism evidence="3 4">
    <name type="scientific">Cinara cedri</name>
    <dbReference type="NCBI Taxonomy" id="506608"/>
    <lineage>
        <taxon>Eukaryota</taxon>
        <taxon>Metazoa</taxon>
        <taxon>Ecdysozoa</taxon>
        <taxon>Arthropoda</taxon>
        <taxon>Hexapoda</taxon>
        <taxon>Insecta</taxon>
        <taxon>Pterygota</taxon>
        <taxon>Neoptera</taxon>
        <taxon>Paraneoptera</taxon>
        <taxon>Hemiptera</taxon>
        <taxon>Sternorrhyncha</taxon>
        <taxon>Aphidomorpha</taxon>
        <taxon>Aphidoidea</taxon>
        <taxon>Aphididae</taxon>
        <taxon>Lachninae</taxon>
        <taxon>Cinara</taxon>
    </lineage>
</organism>
<reference evidence="3 4" key="1">
    <citation type="submission" date="2019-08" db="EMBL/GenBank/DDBJ databases">
        <authorList>
            <person name="Alioto T."/>
            <person name="Alioto T."/>
            <person name="Gomez Garrido J."/>
        </authorList>
    </citation>
    <scope>NUCLEOTIDE SEQUENCE [LARGE SCALE GENOMIC DNA]</scope>
</reference>
<evidence type="ECO:0000313" key="3">
    <source>
        <dbReference type="EMBL" id="VVC44000.1"/>
    </source>
</evidence>
<protein>
    <submittedName>
        <fullName evidence="3">Uncharacterized protein</fullName>
    </submittedName>
</protein>
<feature type="region of interest" description="Disordered" evidence="1">
    <location>
        <begin position="210"/>
        <end position="237"/>
    </location>
</feature>
<feature type="compositionally biased region" description="Low complexity" evidence="1">
    <location>
        <begin position="210"/>
        <end position="221"/>
    </location>
</feature>
<feature type="signal peptide" evidence="2">
    <location>
        <begin position="1"/>
        <end position="22"/>
    </location>
</feature>
<accession>A0A5E4NR16</accession>